<dbReference type="AlphaFoldDB" id="V2V137"/>
<organism evidence="1 2">
    <name type="scientific">Acinetobacter tjernbergiae DSM 14971 = CIP 107465</name>
    <dbReference type="NCBI Taxonomy" id="1120928"/>
    <lineage>
        <taxon>Bacteria</taxon>
        <taxon>Pseudomonadati</taxon>
        <taxon>Pseudomonadota</taxon>
        <taxon>Gammaproteobacteria</taxon>
        <taxon>Moraxellales</taxon>
        <taxon>Moraxellaceae</taxon>
        <taxon>Acinetobacter</taxon>
    </lineage>
</organism>
<proteinExistence type="predicted"/>
<evidence type="ECO:0000313" key="1">
    <source>
        <dbReference type="EMBL" id="ESK54630.1"/>
    </source>
</evidence>
<protein>
    <submittedName>
        <fullName evidence="1">Uncharacterized protein</fullName>
    </submittedName>
</protein>
<comment type="caution">
    <text evidence="1">The sequence shown here is derived from an EMBL/GenBank/DDBJ whole genome shotgun (WGS) entry which is preliminary data.</text>
</comment>
<dbReference type="PATRIC" id="fig|1120928.5.peg.2529"/>
<dbReference type="Proteomes" id="UP000017404">
    <property type="component" value="Unassembled WGS sequence"/>
</dbReference>
<gene>
    <name evidence="1" type="ORF">F990_02503</name>
</gene>
<accession>V2V137</accession>
<dbReference type="eggNOG" id="ENOG5030359">
    <property type="taxonomic scope" value="Bacteria"/>
</dbReference>
<evidence type="ECO:0000313" key="2">
    <source>
        <dbReference type="Proteomes" id="UP000017404"/>
    </source>
</evidence>
<name>V2V137_9GAMM</name>
<dbReference type="EMBL" id="AYEV01000027">
    <property type="protein sequence ID" value="ESK54630.1"/>
    <property type="molecule type" value="Genomic_DNA"/>
</dbReference>
<reference evidence="1 2" key="1">
    <citation type="submission" date="2013-10" db="EMBL/GenBank/DDBJ databases">
        <title>The Genome Sequence of Acinetobacter tjernbergiae CIP107465.</title>
        <authorList>
            <consortium name="The Broad Institute Genomics Platform"/>
            <consortium name="The Broad Institute Genome Sequencing Center for Infectious Disease"/>
            <person name="Cerqueira G."/>
            <person name="Feldgarden M."/>
            <person name="Courvalin P."/>
            <person name="Grillot-Courvalin C."/>
            <person name="Clermont D."/>
            <person name="Rocha E."/>
            <person name="Yoon E.-J."/>
            <person name="Nemec A."/>
            <person name="Young S.K."/>
            <person name="Zeng Q."/>
            <person name="Gargeya S."/>
            <person name="Fitzgerald M."/>
            <person name="Abouelleil A."/>
            <person name="Alvarado L."/>
            <person name="Berlin A.M."/>
            <person name="Chapman S.B."/>
            <person name="Gainer-Dewar J."/>
            <person name="Goldberg J."/>
            <person name="Gnerre S."/>
            <person name="Griggs A."/>
            <person name="Gujja S."/>
            <person name="Hansen M."/>
            <person name="Howarth C."/>
            <person name="Imamovic A."/>
            <person name="Ireland A."/>
            <person name="Larimer J."/>
            <person name="McCowan C."/>
            <person name="Murphy C."/>
            <person name="Pearson M."/>
            <person name="Poon T.W."/>
            <person name="Priest M."/>
            <person name="Roberts A."/>
            <person name="Saif S."/>
            <person name="Shea T."/>
            <person name="Sykes S."/>
            <person name="Wortman J."/>
            <person name="Nusbaum C."/>
            <person name="Birren B."/>
        </authorList>
    </citation>
    <scope>NUCLEOTIDE SEQUENCE [LARGE SCALE GENOMIC DNA]</scope>
    <source>
        <strain evidence="1 2">CIP 107465</strain>
    </source>
</reference>
<keyword evidence="2" id="KW-1185">Reference proteome</keyword>
<sequence length="116" mass="13614">MVYFEGHNKIDEKQNMMEKKMILDSTDTDVFAAVTQFYVRLRRVTGRVVDVLYMVENQEYAQHLIDYAKTIDDTELQSHVNHLTRSFNIIKAPVAAVEQPKKVVERPEPQRVWFLG</sequence>